<gene>
    <name evidence="1" type="ORF">ACFQ2S_19655</name>
</gene>
<reference evidence="2" key="1">
    <citation type="journal article" date="2019" name="Int. J. Syst. Evol. Microbiol.">
        <title>The Global Catalogue of Microorganisms (GCM) 10K type strain sequencing project: providing services to taxonomists for standard genome sequencing and annotation.</title>
        <authorList>
            <consortium name="The Broad Institute Genomics Platform"/>
            <consortium name="The Broad Institute Genome Sequencing Center for Infectious Disease"/>
            <person name="Wu L."/>
            <person name="Ma J."/>
        </authorList>
    </citation>
    <scope>NUCLEOTIDE SEQUENCE [LARGE SCALE GENOMIC DNA]</scope>
    <source>
        <strain evidence="2">CCUG 60524</strain>
    </source>
</reference>
<protein>
    <recommendedName>
        <fullName evidence="3">Beta-lactamase</fullName>
    </recommendedName>
</protein>
<sequence length="78" mass="8303">MGIPVSSPLQAALDSIPEHEAATVLVSATGAAWTYNGFAAVWNGFRTGLEEERLIAPSHTLKGLRHIVATTLREAGLY</sequence>
<dbReference type="SUPFAM" id="SSF56349">
    <property type="entry name" value="DNA breaking-rejoining enzymes"/>
    <property type="match status" value="1"/>
</dbReference>
<evidence type="ECO:0000313" key="2">
    <source>
        <dbReference type="Proteomes" id="UP001597108"/>
    </source>
</evidence>
<comment type="caution">
    <text evidence="1">The sequence shown here is derived from an EMBL/GenBank/DDBJ whole genome shotgun (WGS) entry which is preliminary data.</text>
</comment>
<name>A0ABW3IUQ8_9RHOB</name>
<dbReference type="RefSeq" id="WP_386077114.1">
    <property type="nucleotide sequence ID" value="NZ_JBHTJT010000049.1"/>
</dbReference>
<dbReference type="EMBL" id="JBHTJT010000049">
    <property type="protein sequence ID" value="MFD0981855.1"/>
    <property type="molecule type" value="Genomic_DNA"/>
</dbReference>
<evidence type="ECO:0008006" key="3">
    <source>
        <dbReference type="Google" id="ProtNLM"/>
    </source>
</evidence>
<keyword evidence="2" id="KW-1185">Reference proteome</keyword>
<proteinExistence type="predicted"/>
<dbReference type="Proteomes" id="UP001597108">
    <property type="component" value="Unassembled WGS sequence"/>
</dbReference>
<dbReference type="InterPro" id="IPR011010">
    <property type="entry name" value="DNA_brk_join_enz"/>
</dbReference>
<organism evidence="1 2">
    <name type="scientific">Tropicimonas aquimaris</name>
    <dbReference type="NCBI Taxonomy" id="914152"/>
    <lineage>
        <taxon>Bacteria</taxon>
        <taxon>Pseudomonadati</taxon>
        <taxon>Pseudomonadota</taxon>
        <taxon>Alphaproteobacteria</taxon>
        <taxon>Rhodobacterales</taxon>
        <taxon>Roseobacteraceae</taxon>
        <taxon>Tropicimonas</taxon>
    </lineage>
</organism>
<evidence type="ECO:0000313" key="1">
    <source>
        <dbReference type="EMBL" id="MFD0981855.1"/>
    </source>
</evidence>
<accession>A0ABW3IUQ8</accession>